<dbReference type="InterPro" id="IPR001387">
    <property type="entry name" value="Cro/C1-type_HTH"/>
</dbReference>
<comment type="caution">
    <text evidence="2">The sequence shown here is derived from an EMBL/GenBank/DDBJ whole genome shotgun (WGS) entry which is preliminary data.</text>
</comment>
<dbReference type="Proteomes" id="UP000245998">
    <property type="component" value="Unassembled WGS sequence"/>
</dbReference>
<proteinExistence type="predicted"/>
<sequence>MPRSSSSDNFICSESDRIELDFSSNPKQFLERNAKIIGVNVKTLRGWENNVQKPIAKYMKLLNEFLGVLSEEYE</sequence>
<name>A0A2U1JU56_9BACI</name>
<dbReference type="PROSITE" id="PS50943">
    <property type="entry name" value="HTH_CROC1"/>
    <property type="match status" value="1"/>
</dbReference>
<evidence type="ECO:0000313" key="3">
    <source>
        <dbReference type="Proteomes" id="UP000245998"/>
    </source>
</evidence>
<dbReference type="AlphaFoldDB" id="A0A2U1JU56"/>
<organism evidence="2 3">
    <name type="scientific">Pueribacillus theae</name>
    <dbReference type="NCBI Taxonomy" id="2171751"/>
    <lineage>
        <taxon>Bacteria</taxon>
        <taxon>Bacillati</taxon>
        <taxon>Bacillota</taxon>
        <taxon>Bacilli</taxon>
        <taxon>Bacillales</taxon>
        <taxon>Bacillaceae</taxon>
        <taxon>Pueribacillus</taxon>
    </lineage>
</organism>
<feature type="domain" description="HTH cro/C1-type" evidence="1">
    <location>
        <begin position="34"/>
        <end position="73"/>
    </location>
</feature>
<evidence type="ECO:0000313" key="2">
    <source>
        <dbReference type="EMBL" id="PWA08383.1"/>
    </source>
</evidence>
<keyword evidence="3" id="KW-1185">Reference proteome</keyword>
<gene>
    <name evidence="2" type="ORF">DCC39_14965</name>
</gene>
<protein>
    <recommendedName>
        <fullName evidence="1">HTH cro/C1-type domain-containing protein</fullName>
    </recommendedName>
</protein>
<reference evidence="2 3" key="1">
    <citation type="submission" date="2018-04" db="EMBL/GenBank/DDBJ databases">
        <title>Camelliibacillus theae gen. nov., sp. nov., isolated from Pu'er tea.</title>
        <authorList>
            <person name="Niu L."/>
        </authorList>
    </citation>
    <scope>NUCLEOTIDE SEQUENCE [LARGE SCALE GENOMIC DNA]</scope>
    <source>
        <strain evidence="2 3">T8</strain>
    </source>
</reference>
<accession>A0A2U1JU56</accession>
<evidence type="ECO:0000259" key="1">
    <source>
        <dbReference type="PROSITE" id="PS50943"/>
    </source>
</evidence>
<dbReference type="RefSeq" id="WP_116555707.1">
    <property type="nucleotide sequence ID" value="NZ_QCZG01000038.1"/>
</dbReference>
<dbReference type="OrthoDB" id="9805654at2"/>
<dbReference type="EMBL" id="QCZG01000038">
    <property type="protein sequence ID" value="PWA08383.1"/>
    <property type="molecule type" value="Genomic_DNA"/>
</dbReference>